<dbReference type="SUPFAM" id="SSF53335">
    <property type="entry name" value="S-adenosyl-L-methionine-dependent methyltransferases"/>
    <property type="match status" value="1"/>
</dbReference>
<evidence type="ECO:0000256" key="2">
    <source>
        <dbReference type="ARBA" id="ARBA00022603"/>
    </source>
</evidence>
<proteinExistence type="inferred from homology"/>
<dbReference type="InterPro" id="IPR051052">
    <property type="entry name" value="Diverse_substrate_MTase"/>
</dbReference>
<organism evidence="5 6">
    <name type="scientific">Arthrobacter woluwensis</name>
    <dbReference type="NCBI Taxonomy" id="156980"/>
    <lineage>
        <taxon>Bacteria</taxon>
        <taxon>Bacillati</taxon>
        <taxon>Actinomycetota</taxon>
        <taxon>Actinomycetes</taxon>
        <taxon>Micrococcales</taxon>
        <taxon>Micrococcaceae</taxon>
        <taxon>Arthrobacter</taxon>
    </lineage>
</organism>
<protein>
    <submittedName>
        <fullName evidence="5">Methyltransferase domain-containing protein</fullName>
    </submittedName>
</protein>
<dbReference type="PANTHER" id="PTHR44942:SF4">
    <property type="entry name" value="METHYLTRANSFERASE TYPE 11 DOMAIN-CONTAINING PROTEIN"/>
    <property type="match status" value="1"/>
</dbReference>
<feature type="domain" description="Methyltransferase type 11" evidence="4">
    <location>
        <begin position="57"/>
        <end position="146"/>
    </location>
</feature>
<reference evidence="5 6" key="1">
    <citation type="submission" date="2016-10" db="EMBL/GenBank/DDBJ databases">
        <authorList>
            <person name="de Groot N.N."/>
        </authorList>
    </citation>
    <scope>NUCLEOTIDE SEQUENCE [LARGE SCALE GENOMIC DNA]</scope>
    <source>
        <strain evidence="5 6">DSM 10495</strain>
    </source>
</reference>
<dbReference type="Gene3D" id="3.40.50.150">
    <property type="entry name" value="Vaccinia Virus protein VP39"/>
    <property type="match status" value="1"/>
</dbReference>
<dbReference type="PANTHER" id="PTHR44942">
    <property type="entry name" value="METHYLTRANSF_11 DOMAIN-CONTAINING PROTEIN"/>
    <property type="match status" value="1"/>
</dbReference>
<gene>
    <name evidence="5" type="ORF">SAMN04489745_1517</name>
</gene>
<dbReference type="CDD" id="cd02440">
    <property type="entry name" value="AdoMet_MTases"/>
    <property type="match status" value="1"/>
</dbReference>
<dbReference type="Pfam" id="PF08241">
    <property type="entry name" value="Methyltransf_11"/>
    <property type="match status" value="1"/>
</dbReference>
<dbReference type="Proteomes" id="UP000182652">
    <property type="component" value="Unassembled WGS sequence"/>
</dbReference>
<evidence type="ECO:0000313" key="6">
    <source>
        <dbReference type="Proteomes" id="UP000182652"/>
    </source>
</evidence>
<evidence type="ECO:0000313" key="5">
    <source>
        <dbReference type="EMBL" id="SEB88873.1"/>
    </source>
</evidence>
<sequence>MSARHVSPPGGPRMDTTTRREMGRAFERGGEHYAQVRPSYPSESATWCVPDGARSAVDVGAGTGKYTALLVELGLDVTAVEPSADMLAQLHAELPGVATVQGTAEATGLPAESADLLAVAQAWHWFDPLAASAEAVRVLRPGGTLALIWNQLDTSVPWVHRLSRIMHAGDVIKPHFVPAVGPGFTELEGAVIPWQDEVTPEDLLELTKSRSYYLRASPATREKVLGNLQWYLYEHLGHHPGEVLTLPYRCYAWKTTRR</sequence>
<keyword evidence="6" id="KW-1185">Reference proteome</keyword>
<dbReference type="GO" id="GO:0032259">
    <property type="term" value="P:methylation"/>
    <property type="evidence" value="ECO:0007669"/>
    <property type="project" value="UniProtKB-KW"/>
</dbReference>
<evidence type="ECO:0000256" key="3">
    <source>
        <dbReference type="ARBA" id="ARBA00022679"/>
    </source>
</evidence>
<dbReference type="EMBL" id="FNSN01000003">
    <property type="protein sequence ID" value="SEB88873.1"/>
    <property type="molecule type" value="Genomic_DNA"/>
</dbReference>
<name>A0A1H4N0W6_9MICC</name>
<evidence type="ECO:0000259" key="4">
    <source>
        <dbReference type="Pfam" id="PF08241"/>
    </source>
</evidence>
<dbReference type="AlphaFoldDB" id="A0A1H4N0W6"/>
<comment type="similarity">
    <text evidence="1">Belongs to the methyltransferase superfamily.</text>
</comment>
<dbReference type="GO" id="GO:0008757">
    <property type="term" value="F:S-adenosylmethionine-dependent methyltransferase activity"/>
    <property type="evidence" value="ECO:0007669"/>
    <property type="project" value="InterPro"/>
</dbReference>
<dbReference type="InterPro" id="IPR013216">
    <property type="entry name" value="Methyltransf_11"/>
</dbReference>
<dbReference type="STRING" id="156980.SAMN04489745_1517"/>
<dbReference type="RefSeq" id="WP_066211013.1">
    <property type="nucleotide sequence ID" value="NZ_FNSN01000003.1"/>
</dbReference>
<evidence type="ECO:0000256" key="1">
    <source>
        <dbReference type="ARBA" id="ARBA00008361"/>
    </source>
</evidence>
<dbReference type="InterPro" id="IPR029063">
    <property type="entry name" value="SAM-dependent_MTases_sf"/>
</dbReference>
<keyword evidence="2 5" id="KW-0489">Methyltransferase</keyword>
<keyword evidence="3 5" id="KW-0808">Transferase</keyword>
<accession>A0A1H4N0W6</accession>